<evidence type="ECO:0000256" key="1">
    <source>
        <dbReference type="SAM" id="MobiDB-lite"/>
    </source>
</evidence>
<keyword evidence="5" id="KW-1185">Reference proteome</keyword>
<name>A0A158QQ64_HAEPC</name>
<evidence type="ECO:0000313" key="4">
    <source>
        <dbReference type="EMBL" id="VDO51987.1"/>
    </source>
</evidence>
<feature type="compositionally biased region" description="Pro residues" evidence="1">
    <location>
        <begin position="344"/>
        <end position="355"/>
    </location>
</feature>
<feature type="region of interest" description="Disordered" evidence="1">
    <location>
        <begin position="344"/>
        <end position="410"/>
    </location>
</feature>
<evidence type="ECO:0000313" key="6">
    <source>
        <dbReference type="WBParaSite" id="HPLM_0001414201-mRNA-1"/>
    </source>
</evidence>
<protein>
    <submittedName>
        <fullName evidence="6">EGF-like domain-containing protein</fullName>
    </submittedName>
</protein>
<feature type="domain" description="EGF-like" evidence="3">
    <location>
        <begin position="135"/>
        <end position="146"/>
    </location>
</feature>
<sequence length="410" mass="43887">MSLAGVRDPYRNRQYYEDRYDLSSGQSVISASAAATTAANHSTGVLVPLKASNSVDKKSLSNSAQAGAPAAAGALFPTTSSPTRITVTPAPAAVAGSGAGELGRLMKTTWDDIKELLGFIPTCHNGGTRTPGATCRCPKLFEGALCDKKICLNGGKLERAKYGPVSWDCKCPTPQYIEGTHCETVRCANNAPLRTETNGSWWCDCSGSTFYSGRFCEEFSAPYAIFAVPLACLLLFALCIAVCQMDLCPRRRRTSRHFRHSAETGQAHVPPRTRRRTPAGAQSRPRPGQVPQRATVTQELLIAEDRAMCRRGMAYPQGIVAPYVIRLDTIPHFNPHMIGGVEPIPPAKPMDPPPSYEQAVSAPPVPQPPSYTESANECGPPQTPAPPPPLPPVQPPPPNRLPPPPPSSSS</sequence>
<evidence type="ECO:0000259" key="3">
    <source>
        <dbReference type="PROSITE" id="PS00022"/>
    </source>
</evidence>
<reference evidence="6" key="1">
    <citation type="submission" date="2016-04" db="UniProtKB">
        <authorList>
            <consortium name="WormBaseParasite"/>
        </authorList>
    </citation>
    <scope>IDENTIFICATION</scope>
</reference>
<dbReference type="OMA" id="NTCICPK"/>
<organism evidence="6">
    <name type="scientific">Haemonchus placei</name>
    <name type="common">Barber's pole worm</name>
    <dbReference type="NCBI Taxonomy" id="6290"/>
    <lineage>
        <taxon>Eukaryota</taxon>
        <taxon>Metazoa</taxon>
        <taxon>Ecdysozoa</taxon>
        <taxon>Nematoda</taxon>
        <taxon>Chromadorea</taxon>
        <taxon>Rhabditida</taxon>
        <taxon>Rhabditina</taxon>
        <taxon>Rhabditomorpha</taxon>
        <taxon>Strongyloidea</taxon>
        <taxon>Trichostrongylidae</taxon>
        <taxon>Haemonchus</taxon>
    </lineage>
</organism>
<feature type="region of interest" description="Disordered" evidence="1">
    <location>
        <begin position="258"/>
        <end position="295"/>
    </location>
</feature>
<dbReference type="AlphaFoldDB" id="A0A158QQ64"/>
<dbReference type="EMBL" id="UZAF01018461">
    <property type="protein sequence ID" value="VDO51987.1"/>
    <property type="molecule type" value="Genomic_DNA"/>
</dbReference>
<dbReference type="OrthoDB" id="10266706at2759"/>
<evidence type="ECO:0000313" key="5">
    <source>
        <dbReference type="Proteomes" id="UP000268014"/>
    </source>
</evidence>
<evidence type="ECO:0000256" key="2">
    <source>
        <dbReference type="SAM" id="Phobius"/>
    </source>
</evidence>
<keyword evidence="2" id="KW-1133">Transmembrane helix</keyword>
<gene>
    <name evidence="4" type="ORF">HPLM_LOCUS14134</name>
</gene>
<dbReference type="Gene3D" id="2.10.25.10">
    <property type="entry name" value="Laminin"/>
    <property type="match status" value="1"/>
</dbReference>
<reference evidence="4 5" key="2">
    <citation type="submission" date="2018-11" db="EMBL/GenBank/DDBJ databases">
        <authorList>
            <consortium name="Pathogen Informatics"/>
        </authorList>
    </citation>
    <scope>NUCLEOTIDE SEQUENCE [LARGE SCALE GENOMIC DNA]</scope>
    <source>
        <strain evidence="4 5">MHpl1</strain>
    </source>
</reference>
<dbReference type="InterPro" id="IPR000742">
    <property type="entry name" value="EGF"/>
</dbReference>
<proteinExistence type="predicted"/>
<accession>A0A158QQ64</accession>
<dbReference type="WBParaSite" id="HPLM_0001414201-mRNA-1">
    <property type="protein sequence ID" value="HPLM_0001414201-mRNA-1"/>
    <property type="gene ID" value="HPLM_0001414201"/>
</dbReference>
<dbReference type="Proteomes" id="UP000268014">
    <property type="component" value="Unassembled WGS sequence"/>
</dbReference>
<dbReference type="PROSITE" id="PS00022">
    <property type="entry name" value="EGF_1"/>
    <property type="match status" value="1"/>
</dbReference>
<keyword evidence="2" id="KW-0812">Transmembrane</keyword>
<keyword evidence="2" id="KW-0472">Membrane</keyword>
<feature type="compositionally biased region" description="Pro residues" evidence="1">
    <location>
        <begin position="381"/>
        <end position="410"/>
    </location>
</feature>
<feature type="transmembrane region" description="Helical" evidence="2">
    <location>
        <begin position="223"/>
        <end position="243"/>
    </location>
</feature>